<feature type="region of interest" description="Disordered" evidence="2">
    <location>
        <begin position="337"/>
        <end position="368"/>
    </location>
</feature>
<reference evidence="3 4" key="1">
    <citation type="journal article" date="2015" name="Environ. Microbiol.">
        <title>Metagenome sequence of Elaphomyces granulatus from sporocarp tissue reveals Ascomycota ectomycorrhizal fingerprints of genome expansion and a Proteobacteria-rich microbiome.</title>
        <authorList>
            <person name="Quandt C.A."/>
            <person name="Kohler A."/>
            <person name="Hesse C.N."/>
            <person name="Sharpton T.J."/>
            <person name="Martin F."/>
            <person name="Spatafora J.W."/>
        </authorList>
    </citation>
    <scope>NUCLEOTIDE SEQUENCE [LARGE SCALE GENOMIC DNA]</scope>
    <source>
        <strain evidence="3 4">OSC145934</strain>
    </source>
</reference>
<accession>A0A232M0P3</accession>
<feature type="region of interest" description="Disordered" evidence="2">
    <location>
        <begin position="1"/>
        <end position="94"/>
    </location>
</feature>
<feature type="compositionally biased region" description="Low complexity" evidence="2">
    <location>
        <begin position="230"/>
        <end position="240"/>
    </location>
</feature>
<feature type="compositionally biased region" description="Low complexity" evidence="2">
    <location>
        <begin position="36"/>
        <end position="58"/>
    </location>
</feature>
<gene>
    <name evidence="3" type="ORF">Egran_02257</name>
</gene>
<dbReference type="AlphaFoldDB" id="A0A232M0P3"/>
<keyword evidence="1" id="KW-0175">Coiled coil</keyword>
<dbReference type="InterPro" id="IPR025066">
    <property type="entry name" value="CCDC174-like"/>
</dbReference>
<evidence type="ECO:0000256" key="2">
    <source>
        <dbReference type="SAM" id="MobiDB-lite"/>
    </source>
</evidence>
<name>A0A232M0P3_9EURO</name>
<comment type="caution">
    <text evidence="3">The sequence shown here is derived from an EMBL/GenBank/DDBJ whole genome shotgun (WGS) entry which is preliminary data.</text>
</comment>
<evidence type="ECO:0000313" key="4">
    <source>
        <dbReference type="Proteomes" id="UP000243515"/>
    </source>
</evidence>
<feature type="compositionally biased region" description="Basic and acidic residues" evidence="2">
    <location>
        <begin position="245"/>
        <end position="265"/>
    </location>
</feature>
<evidence type="ECO:0000256" key="1">
    <source>
        <dbReference type="ARBA" id="ARBA00023054"/>
    </source>
</evidence>
<dbReference type="PANTHER" id="PTHR15885">
    <property type="entry name" value="COILED-COIL DOMAIN-CONTAINING PROTEIN 174"/>
    <property type="match status" value="1"/>
</dbReference>
<dbReference type="PANTHER" id="PTHR15885:SF1">
    <property type="entry name" value="COILED-COIL DOMAIN-CONTAINING PROTEIN 174"/>
    <property type="match status" value="1"/>
</dbReference>
<dbReference type="EMBL" id="NPHW01003201">
    <property type="protein sequence ID" value="OXV09980.1"/>
    <property type="molecule type" value="Genomic_DNA"/>
</dbReference>
<dbReference type="OrthoDB" id="333551at2759"/>
<dbReference type="Proteomes" id="UP000243515">
    <property type="component" value="Unassembled WGS sequence"/>
</dbReference>
<keyword evidence="4" id="KW-1185">Reference proteome</keyword>
<evidence type="ECO:0000313" key="3">
    <source>
        <dbReference type="EMBL" id="OXV09980.1"/>
    </source>
</evidence>
<feature type="compositionally biased region" description="Basic and acidic residues" evidence="2">
    <location>
        <begin position="168"/>
        <end position="179"/>
    </location>
</feature>
<protein>
    <submittedName>
        <fullName evidence="3">Uncharacterized protein</fullName>
    </submittedName>
</protein>
<sequence length="403" mass="45229">MANNPASSLYGVAKPKNTATKKDLTSSSTLAFSTHLSSLISKNSPSSSSPPVGVSGISTTCGRARPSRSSKSDIFTVHNKGAQKRAAADEDGSLTHTTLQQVHQRADDIGHVDAATLHRSKRRMEEKARIYEDLKKGWHLEESSDEDDGGADGYFSRMRRKENNALVDFDRKWAEEKSARKARKRKPGSGSPSDTESDERSCDGTERDEDDDDATGGSVVNYEDEFGRSRQGTRAEAARAARLRRQQEQGQGRDQDSHDRSRPARPDNLIYGSAVQAEAFNPEAAVTSQMSYLASRRDRSQTPPAEIHYDADAEVRNRGTGFYAFSRDEKLRQKEMEGLLNARKETERERETRRERKGERDRVKAERQKKIRELRGMRQSEIFLRGLGDFATWRIDVASVQET</sequence>
<feature type="region of interest" description="Disordered" evidence="2">
    <location>
        <begin position="136"/>
        <end position="272"/>
    </location>
</feature>
<dbReference type="Pfam" id="PF13300">
    <property type="entry name" value="DUF4078"/>
    <property type="match status" value="1"/>
</dbReference>
<organism evidence="3 4">
    <name type="scientific">Elaphomyces granulatus</name>
    <dbReference type="NCBI Taxonomy" id="519963"/>
    <lineage>
        <taxon>Eukaryota</taxon>
        <taxon>Fungi</taxon>
        <taxon>Dikarya</taxon>
        <taxon>Ascomycota</taxon>
        <taxon>Pezizomycotina</taxon>
        <taxon>Eurotiomycetes</taxon>
        <taxon>Eurotiomycetidae</taxon>
        <taxon>Eurotiales</taxon>
        <taxon>Elaphomycetaceae</taxon>
        <taxon>Elaphomyces</taxon>
    </lineage>
</organism>
<dbReference type="GO" id="GO:0005634">
    <property type="term" value="C:nucleus"/>
    <property type="evidence" value="ECO:0007669"/>
    <property type="project" value="TreeGrafter"/>
</dbReference>
<proteinExistence type="predicted"/>
<feature type="compositionally biased region" description="Polar residues" evidence="2">
    <location>
        <begin position="25"/>
        <end position="35"/>
    </location>
</feature>